<evidence type="ECO:0000313" key="3">
    <source>
        <dbReference type="Proteomes" id="UP000199681"/>
    </source>
</evidence>
<evidence type="ECO:0000256" key="1">
    <source>
        <dbReference type="SAM" id="Phobius"/>
    </source>
</evidence>
<organism evidence="2 3">
    <name type="scientific">Cryobacterium levicorallinum</name>
    <dbReference type="NCBI Taxonomy" id="995038"/>
    <lineage>
        <taxon>Bacteria</taxon>
        <taxon>Bacillati</taxon>
        <taxon>Actinomycetota</taxon>
        <taxon>Actinomycetes</taxon>
        <taxon>Micrococcales</taxon>
        <taxon>Microbacteriaceae</taxon>
        <taxon>Cryobacterium</taxon>
    </lineage>
</organism>
<keyword evidence="3" id="KW-1185">Reference proteome</keyword>
<keyword evidence="1" id="KW-0472">Membrane</keyword>
<feature type="transmembrane region" description="Helical" evidence="1">
    <location>
        <begin position="6"/>
        <end position="23"/>
    </location>
</feature>
<reference evidence="2 3" key="1">
    <citation type="submission" date="2016-10" db="EMBL/GenBank/DDBJ databases">
        <authorList>
            <person name="Varghese N."/>
            <person name="Submissions S."/>
        </authorList>
    </citation>
    <scope>NUCLEOTIDE SEQUENCE [LARGE SCALE GENOMIC DNA]</scope>
    <source>
        <strain evidence="2 3">GMCC 1.11211</strain>
    </source>
</reference>
<protein>
    <submittedName>
        <fullName evidence="2">Uncharacterized protein</fullName>
    </submittedName>
</protein>
<dbReference type="Proteomes" id="UP000199681">
    <property type="component" value="Unassembled WGS sequence"/>
</dbReference>
<dbReference type="EMBL" id="FOPW01000008">
    <property type="protein sequence ID" value="SFH58142.1"/>
    <property type="molecule type" value="Genomic_DNA"/>
</dbReference>
<gene>
    <name evidence="2" type="ORF">SAMN05216274_108154</name>
</gene>
<keyword evidence="1" id="KW-0812">Transmembrane</keyword>
<accession>A0ABY1EED6</accession>
<name>A0ABY1EED6_9MICO</name>
<keyword evidence="1" id="KW-1133">Transmembrane helix</keyword>
<comment type="caution">
    <text evidence="2">The sequence shown here is derived from an EMBL/GenBank/DDBJ whole genome shotgun (WGS) entry which is preliminary data.</text>
</comment>
<evidence type="ECO:0000313" key="2">
    <source>
        <dbReference type="EMBL" id="SFH58142.1"/>
    </source>
</evidence>
<proteinExistence type="predicted"/>
<sequence>MEIDWVNLVPIVAIISGIVYAIFDQFFKTRRRLAEAEGTSALRKALTQSNQTNTALLKKLTAMDSRLGAIERTLSAVG</sequence>
<dbReference type="RefSeq" id="WP_241994705.1">
    <property type="nucleotide sequence ID" value="NZ_BKAC01000007.1"/>
</dbReference>